<feature type="region of interest" description="Disordered" evidence="1">
    <location>
        <begin position="343"/>
        <end position="368"/>
    </location>
</feature>
<dbReference type="AlphaFoldDB" id="A0A7J6YG63"/>
<feature type="compositionally biased region" description="Basic and acidic residues" evidence="1">
    <location>
        <begin position="343"/>
        <end position="361"/>
    </location>
</feature>
<reference evidence="4 5" key="1">
    <citation type="journal article" date="2019" name="Genome Biol. Evol.">
        <title>Nanopore Sequencing Significantly Improves Genome Assembly of the Protozoan Parasite Trypanosoma cruzi.</title>
        <authorList>
            <person name="Diaz-Viraque F."/>
            <person name="Pita S."/>
            <person name="Greif G."/>
            <person name="de Souza R.C.M."/>
            <person name="Iraola G."/>
            <person name="Robello C."/>
        </authorList>
    </citation>
    <scope>NUCLEOTIDE SEQUENCE [LARGE SCALE GENOMIC DNA]</scope>
    <source>
        <strain evidence="4 5">Berenice</strain>
    </source>
</reference>
<dbReference type="Proteomes" id="UP000583944">
    <property type="component" value="Unassembled WGS sequence"/>
</dbReference>
<dbReference type="VEuPathDB" id="TriTrypDB:ECC02_001343"/>
<evidence type="ECO:0008006" key="6">
    <source>
        <dbReference type="Google" id="ProtNLM"/>
    </source>
</evidence>
<organism evidence="4 5">
    <name type="scientific">Trypanosoma cruzi</name>
    <dbReference type="NCBI Taxonomy" id="5693"/>
    <lineage>
        <taxon>Eukaryota</taxon>
        <taxon>Discoba</taxon>
        <taxon>Euglenozoa</taxon>
        <taxon>Kinetoplastea</taxon>
        <taxon>Metakinetoplastina</taxon>
        <taxon>Trypanosomatida</taxon>
        <taxon>Trypanosomatidae</taxon>
        <taxon>Trypanosoma</taxon>
        <taxon>Schizotrypanum</taxon>
    </lineage>
</organism>
<accession>A0A7J6YG63</accession>
<evidence type="ECO:0000313" key="4">
    <source>
        <dbReference type="EMBL" id="KAF5225579.1"/>
    </source>
</evidence>
<feature type="domain" description="Kinetoplastid PH-like" evidence="3">
    <location>
        <begin position="750"/>
        <end position="878"/>
    </location>
</feature>
<feature type="region of interest" description="Disordered" evidence="1">
    <location>
        <begin position="398"/>
        <end position="427"/>
    </location>
</feature>
<evidence type="ECO:0000259" key="3">
    <source>
        <dbReference type="Pfam" id="PF26289"/>
    </source>
</evidence>
<proteinExistence type="predicted"/>
<dbReference type="VEuPathDB" id="TriTrypDB:BCY84_14132"/>
<evidence type="ECO:0000256" key="1">
    <source>
        <dbReference type="SAM" id="MobiDB-lite"/>
    </source>
</evidence>
<dbReference type="EMBL" id="JABDHM010000006">
    <property type="protein sequence ID" value="KAF5225579.1"/>
    <property type="molecule type" value="Genomic_DNA"/>
</dbReference>
<dbReference type="InterPro" id="IPR058803">
    <property type="entry name" value="PH_38"/>
</dbReference>
<dbReference type="Pfam" id="PF26289">
    <property type="entry name" value="PH_38"/>
    <property type="match status" value="1"/>
</dbReference>
<sequence length="882" mass="95910">MHTDKEEECAGGAMDWRHASMSGSLTWVKGTTVASSPTPSVLYSELSPTLIVGLTLRGGAPADYIKFSTVTSVMHMAPHTVKLHLGEAAQVSLIAPDTRECLQWLDAIQLALSGKKGNFSSTEKLSSVRMTRSSPEPPVYISENGTSGLSEWGGKKDVLHTNDENHTGGAEEMLGNNGHHAPLSNETTNNEDAEVTEGIVVRGGNDSTNNLQSMATSFKFARPTQPSMVHNGETERNLLAHLNENDAFLPISPHFDEVAAVSETTEPKIRLPEPDVDTIKDMRKGPTLYSGTMSKGEQIPSALANDTHHVIVPSSPCDVSSTAALGGIETRLPSISVASEDRSVMEHERLHKADFLPREPPQEPSLAGTAEKGLFGRLMPVEDDHSFCAEVALSDGRQELSHNEDAPSQNDVETNSRNSPVRRPVMAPAPNELLSSNHEMPVLFSEGSKNRAYRYDCFFEMKPTNSDADAARGGEMSIEKGVEVKCGDVVAHTNRCHTDETLFQPSWRLPGISGLPLESQNRSKVSSVEQSHGGARCNNSHQGKLAESIIDRIIHLSSSGASHENPSSVVLSAGIDTPSVLFPSRAKDGYYRPIEAAVAVTPRRSASGARGVLGRSISVESPGPINVNDRKGARDVLPLKLSSVRNSVDSAYAGMNRGVSPHIVKEHVRELNSVIHSPAYRHSTGRNFYYKDARFSSLSNEEFFRNERPPNCLRRGSSFGASSREWNAVSKRKKLRRKVKGGTSPSAGEFLMEPTLFTKHAVQGHGGSRHYACMTEDGAYFVCIPAQEFEMRYSTRQRGLSTLEEVMGVYGEGCRAMALSSIDHVSMGTEEKWTHALQLEGALLDRLVCVVSCSHAFLLEASTAAEANMVVEAWNAFLLEYN</sequence>
<evidence type="ECO:0000313" key="5">
    <source>
        <dbReference type="Proteomes" id="UP000583944"/>
    </source>
</evidence>
<feature type="domain" description="PH-like" evidence="2">
    <location>
        <begin position="16"/>
        <end position="124"/>
    </location>
</feature>
<name>A0A7J6YG63_TRYCR</name>
<evidence type="ECO:0000259" key="2">
    <source>
        <dbReference type="Pfam" id="PF25401"/>
    </source>
</evidence>
<dbReference type="Pfam" id="PF25401">
    <property type="entry name" value="PH_27"/>
    <property type="match status" value="1"/>
</dbReference>
<comment type="caution">
    <text evidence="4">The sequence shown here is derived from an EMBL/GenBank/DDBJ whole genome shotgun (WGS) entry which is preliminary data.</text>
</comment>
<feature type="region of interest" description="Disordered" evidence="1">
    <location>
        <begin position="126"/>
        <end position="153"/>
    </location>
</feature>
<dbReference type="InterPro" id="IPR057417">
    <property type="entry name" value="PH-like_trypanosoma"/>
</dbReference>
<gene>
    <name evidence="4" type="ORF">ECC02_001343</name>
</gene>
<feature type="compositionally biased region" description="Polar residues" evidence="1">
    <location>
        <begin position="406"/>
        <end position="419"/>
    </location>
</feature>
<protein>
    <recommendedName>
        <fullName evidence="6">PH domain-containing protein</fullName>
    </recommendedName>
</protein>